<organism evidence="2 3">
    <name type="scientific">Lacinutrix iliipiscaria</name>
    <dbReference type="NCBI Taxonomy" id="1230532"/>
    <lineage>
        <taxon>Bacteria</taxon>
        <taxon>Pseudomonadati</taxon>
        <taxon>Bacteroidota</taxon>
        <taxon>Flavobacteriia</taxon>
        <taxon>Flavobacteriales</taxon>
        <taxon>Flavobacteriaceae</taxon>
        <taxon>Lacinutrix</taxon>
    </lineage>
</organism>
<comment type="caution">
    <text evidence="2">The sequence shown here is derived from an EMBL/GenBank/DDBJ whole genome shotgun (WGS) entry which is preliminary data.</text>
</comment>
<evidence type="ECO:0000313" key="3">
    <source>
        <dbReference type="Proteomes" id="UP001597533"/>
    </source>
</evidence>
<name>A0ABW5WNC4_9FLAO</name>
<dbReference type="Proteomes" id="UP001597533">
    <property type="component" value="Unassembled WGS sequence"/>
</dbReference>
<accession>A0ABW5WNC4</accession>
<feature type="transmembrane region" description="Helical" evidence="1">
    <location>
        <begin position="21"/>
        <end position="41"/>
    </location>
</feature>
<protein>
    <submittedName>
        <fullName evidence="2">FUSC family protein</fullName>
    </submittedName>
</protein>
<gene>
    <name evidence="2" type="ORF">ACFS5M_06790</name>
</gene>
<evidence type="ECO:0000313" key="2">
    <source>
        <dbReference type="EMBL" id="MFD2823370.1"/>
    </source>
</evidence>
<evidence type="ECO:0000256" key="1">
    <source>
        <dbReference type="SAM" id="Phobius"/>
    </source>
</evidence>
<keyword evidence="1" id="KW-0472">Membrane</keyword>
<sequence length="81" mass="9226">MTPEELSKLTDQELLEMAKKLKSTTIINALLIGFMIGVIIYSIAKNTVGFFTLIPLFFIYKINKSKNYDALKKVLNERGLK</sequence>
<keyword evidence="3" id="KW-1185">Reference proteome</keyword>
<dbReference type="RefSeq" id="WP_183487082.1">
    <property type="nucleotide sequence ID" value="NZ_JBHUOV010000001.1"/>
</dbReference>
<keyword evidence="1" id="KW-0812">Transmembrane</keyword>
<proteinExistence type="predicted"/>
<dbReference type="EMBL" id="JBHUOV010000001">
    <property type="protein sequence ID" value="MFD2823370.1"/>
    <property type="molecule type" value="Genomic_DNA"/>
</dbReference>
<keyword evidence="1" id="KW-1133">Transmembrane helix</keyword>
<reference evidence="3" key="1">
    <citation type="journal article" date="2019" name="Int. J. Syst. Evol. Microbiol.">
        <title>The Global Catalogue of Microorganisms (GCM) 10K type strain sequencing project: providing services to taxonomists for standard genome sequencing and annotation.</title>
        <authorList>
            <consortium name="The Broad Institute Genomics Platform"/>
            <consortium name="The Broad Institute Genome Sequencing Center for Infectious Disease"/>
            <person name="Wu L."/>
            <person name="Ma J."/>
        </authorList>
    </citation>
    <scope>NUCLEOTIDE SEQUENCE [LARGE SCALE GENOMIC DNA]</scope>
    <source>
        <strain evidence="3">KCTC 32141</strain>
    </source>
</reference>